<dbReference type="Pfam" id="PF07087">
    <property type="entry name" value="DUF1353"/>
    <property type="match status" value="1"/>
</dbReference>
<protein>
    <recommendedName>
        <fullName evidence="3">DUF1353 domain-containing protein</fullName>
    </recommendedName>
</protein>
<reference evidence="1" key="1">
    <citation type="submission" date="2016-09" db="EMBL/GenBank/DDBJ databases">
        <authorList>
            <person name="Liu Y."/>
            <person name="Bai C."/>
            <person name="Tong Y."/>
            <person name="Mi Z."/>
            <person name="An X."/>
            <person name="Huang Y."/>
            <person name="Li P."/>
            <person name="Yuan X."/>
            <person name="Niu W."/>
            <person name="Liu H."/>
        </authorList>
    </citation>
    <scope>NUCLEOTIDE SEQUENCE</scope>
</reference>
<evidence type="ECO:0008006" key="3">
    <source>
        <dbReference type="Google" id="ProtNLM"/>
    </source>
</evidence>
<accession>A0A1B1W2C7</accession>
<name>A0A1B1W2C7_9CAUD</name>
<dbReference type="RefSeq" id="YP_009322735.1">
    <property type="nucleotide sequence ID" value="NC_031924.1"/>
</dbReference>
<dbReference type="Proteomes" id="UP000202982">
    <property type="component" value="Segment"/>
</dbReference>
<evidence type="ECO:0000313" key="1">
    <source>
        <dbReference type="EMBL" id="ANW46817.1"/>
    </source>
</evidence>
<dbReference type="OrthoDB" id="27084at10239"/>
<dbReference type="InterPro" id="IPR010767">
    <property type="entry name" value="Phage_CGC-2007_Cje0229"/>
</dbReference>
<organism evidence="1 2">
    <name type="scientific">Salmonella phage IME207</name>
    <dbReference type="NCBI Taxonomy" id="1873985"/>
    <lineage>
        <taxon>Viruses</taxon>
        <taxon>Duplodnaviria</taxon>
        <taxon>Heunggongvirae</taxon>
        <taxon>Uroviricota</taxon>
        <taxon>Caudoviricetes</taxon>
        <taxon>Shuimuvirus</taxon>
        <taxon>Shuimuvirus IME207</taxon>
    </lineage>
</organism>
<evidence type="ECO:0000313" key="2">
    <source>
        <dbReference type="Proteomes" id="UP000202982"/>
    </source>
</evidence>
<proteinExistence type="predicted"/>
<keyword evidence="2" id="KW-1185">Reference proteome</keyword>
<sequence length="113" mass="12897">MFKSDLIVKLNKNSTWTLMEPLIYEFRHQEIKVPAGFRADFASVPRLPILFAFIGDVGQKAAAVHDYLYATHSDRHFADDCFRQALKDSGVSSLRAGVMWLGVRMFGWIKFKG</sequence>
<dbReference type="EMBL" id="KX523699">
    <property type="protein sequence ID" value="ANW46817.1"/>
    <property type="molecule type" value="Genomic_DNA"/>
</dbReference>
<dbReference type="KEGG" id="vg:30308621"/>
<dbReference type="GeneID" id="30308621"/>